<dbReference type="GO" id="GO:0016747">
    <property type="term" value="F:acyltransferase activity, transferring groups other than amino-acyl groups"/>
    <property type="evidence" value="ECO:0007669"/>
    <property type="project" value="InterPro"/>
</dbReference>
<dbReference type="RefSeq" id="WP_073288767.1">
    <property type="nucleotide sequence ID" value="NZ_FRCP01000014.1"/>
</dbReference>
<dbReference type="Gene3D" id="3.40.630.30">
    <property type="match status" value="1"/>
</dbReference>
<dbReference type="OrthoDB" id="7365228at2"/>
<dbReference type="InterPro" id="IPR051531">
    <property type="entry name" value="N-acetyltransferase"/>
</dbReference>
<evidence type="ECO:0000256" key="2">
    <source>
        <dbReference type="ARBA" id="ARBA00023315"/>
    </source>
</evidence>
<evidence type="ECO:0000313" key="5">
    <source>
        <dbReference type="EMBL" id="SHM66435.1"/>
    </source>
</evidence>
<dbReference type="STRING" id="1120996.SAMN02746066_02812"/>
<keyword evidence="2" id="KW-0012">Acyltransferase</keyword>
<evidence type="ECO:0000313" key="6">
    <source>
        <dbReference type="Proteomes" id="UP000184038"/>
    </source>
</evidence>
<protein>
    <submittedName>
        <fullName evidence="5">Protein N-acetyltransferase, RimJ/RimL family</fullName>
    </submittedName>
</protein>
<gene>
    <name evidence="5" type="ORF">SAMN02746066_02812</name>
</gene>
<name>A0A1M7KMB7_9FIRM</name>
<dbReference type="PANTHER" id="PTHR43792">
    <property type="entry name" value="GNAT FAMILY, PUTATIVE (AFU_ORTHOLOGUE AFUA_3G00765)-RELATED-RELATED"/>
    <property type="match status" value="1"/>
</dbReference>
<dbReference type="SUPFAM" id="SSF55729">
    <property type="entry name" value="Acyl-CoA N-acyltransferases (Nat)"/>
    <property type="match status" value="1"/>
</dbReference>
<dbReference type="AlphaFoldDB" id="A0A1M7KMB7"/>
<keyword evidence="1 5" id="KW-0808">Transferase</keyword>
<dbReference type="Proteomes" id="UP000184038">
    <property type="component" value="Unassembled WGS sequence"/>
</dbReference>
<evidence type="ECO:0000259" key="4">
    <source>
        <dbReference type="Pfam" id="PF13302"/>
    </source>
</evidence>
<feature type="domain" description="N-acetyltransferase" evidence="4">
    <location>
        <begin position="19"/>
        <end position="157"/>
    </location>
</feature>
<organism evidence="5 6">
    <name type="scientific">Anaerosporobacter mobilis DSM 15930</name>
    <dbReference type="NCBI Taxonomy" id="1120996"/>
    <lineage>
        <taxon>Bacteria</taxon>
        <taxon>Bacillati</taxon>
        <taxon>Bacillota</taxon>
        <taxon>Clostridia</taxon>
        <taxon>Lachnospirales</taxon>
        <taxon>Lachnospiraceae</taxon>
        <taxon>Anaerosporobacter</taxon>
    </lineage>
</organism>
<comment type="similarity">
    <text evidence="3">Belongs to the acetyltransferase family. RimJ subfamily.</text>
</comment>
<dbReference type="InterPro" id="IPR016181">
    <property type="entry name" value="Acyl_CoA_acyltransferase"/>
</dbReference>
<dbReference type="Pfam" id="PF13302">
    <property type="entry name" value="Acetyltransf_3"/>
    <property type="match status" value="1"/>
</dbReference>
<dbReference type="PANTHER" id="PTHR43792:SF8">
    <property type="entry name" value="[RIBOSOMAL PROTEIN US5]-ALANINE N-ACETYLTRANSFERASE"/>
    <property type="match status" value="1"/>
</dbReference>
<accession>A0A1M7KMB7</accession>
<reference evidence="5 6" key="1">
    <citation type="submission" date="2016-11" db="EMBL/GenBank/DDBJ databases">
        <authorList>
            <person name="Jaros S."/>
            <person name="Januszkiewicz K."/>
            <person name="Wedrychowicz H."/>
        </authorList>
    </citation>
    <scope>NUCLEOTIDE SEQUENCE [LARGE SCALE GENOMIC DNA]</scope>
    <source>
        <strain evidence="5 6">DSM 15930</strain>
    </source>
</reference>
<evidence type="ECO:0000256" key="3">
    <source>
        <dbReference type="ARBA" id="ARBA00038502"/>
    </source>
</evidence>
<evidence type="ECO:0000256" key="1">
    <source>
        <dbReference type="ARBA" id="ARBA00022679"/>
    </source>
</evidence>
<sequence length="178" mass="21152">MEEKEDWNYFRVVAQRHKICLLPYTKERVHEFFKDYVSDAMIFSKDEDIIPYTYHEDKVNQYYETKVLDPTRRYFAICLRGKTIGETQLKYIDFEKSSGTLSIVLSNNTVKGYGYGSQAEEQILNYAFNELGLSTVCADTVLRNKRSQHVLEKQGFVYTHEDDMLRYYEIHRDGLQQH</sequence>
<proteinExistence type="inferred from homology"/>
<dbReference type="EMBL" id="FRCP01000014">
    <property type="protein sequence ID" value="SHM66435.1"/>
    <property type="molecule type" value="Genomic_DNA"/>
</dbReference>
<dbReference type="InterPro" id="IPR000182">
    <property type="entry name" value="GNAT_dom"/>
</dbReference>
<keyword evidence="6" id="KW-1185">Reference proteome</keyword>